<evidence type="ECO:0000256" key="1">
    <source>
        <dbReference type="ARBA" id="ARBA00023172"/>
    </source>
</evidence>
<keyword evidence="1" id="KW-0233">DNA recombination</keyword>
<dbReference type="SUPFAM" id="SSF56349">
    <property type="entry name" value="DNA breaking-rejoining enzymes"/>
    <property type="match status" value="1"/>
</dbReference>
<feature type="region of interest" description="Disordered" evidence="2">
    <location>
        <begin position="1"/>
        <end position="21"/>
    </location>
</feature>
<organism evidence="3 4">
    <name type="scientific">Candidatus Methylomirabilis tolerans</name>
    <dbReference type="NCBI Taxonomy" id="3123416"/>
    <lineage>
        <taxon>Bacteria</taxon>
        <taxon>Candidatus Methylomirabilota</taxon>
        <taxon>Candidatus Methylomirabilia</taxon>
        <taxon>Candidatus Methylomirabilales</taxon>
        <taxon>Candidatus Methylomirabilaceae</taxon>
        <taxon>Candidatus Methylomirabilis</taxon>
    </lineage>
</organism>
<evidence type="ECO:0000313" key="4">
    <source>
        <dbReference type="Proteomes" id="UP001197609"/>
    </source>
</evidence>
<proteinExistence type="predicted"/>
<comment type="caution">
    <text evidence="3">The sequence shown here is derived from an EMBL/GenBank/DDBJ whole genome shotgun (WGS) entry which is preliminary data.</text>
</comment>
<dbReference type="Proteomes" id="UP001197609">
    <property type="component" value="Unassembled WGS sequence"/>
</dbReference>
<dbReference type="InterPro" id="IPR013762">
    <property type="entry name" value="Integrase-like_cat_sf"/>
</dbReference>
<dbReference type="GO" id="GO:0015074">
    <property type="term" value="P:DNA integration"/>
    <property type="evidence" value="ECO:0007669"/>
    <property type="project" value="InterPro"/>
</dbReference>
<dbReference type="GO" id="GO:0003677">
    <property type="term" value="F:DNA binding"/>
    <property type="evidence" value="ECO:0007669"/>
    <property type="project" value="InterPro"/>
</dbReference>
<reference evidence="3 4" key="1">
    <citation type="journal article" date="2021" name="bioRxiv">
        <title>Unraveling nitrogen, sulfur and carbon metabolic pathways and microbial community transcriptional responses to substrate deprivation and toxicity stresses in a bioreactor mimicking anoxic brackish coastal sediment conditions.</title>
        <authorList>
            <person name="Martins P.D."/>
            <person name="Echeveste M.J."/>
            <person name="Arshad A."/>
            <person name="Kurth J."/>
            <person name="Ouboter H."/>
            <person name="Jetten M.S.M."/>
            <person name="Welte C.U."/>
        </authorList>
    </citation>
    <scope>NUCLEOTIDE SEQUENCE [LARGE SCALE GENOMIC DNA]</scope>
    <source>
        <strain evidence="3">MAG_38</strain>
    </source>
</reference>
<sequence>MREAGPVGVVAGSPPTDHSEINEAGLRRIPNSTLYAIVRRYSERVGEPTRPHGLRRMALTEAMGYAARKGWPLPKVLEFSGHSPRSVAILFDYADEFEDAQGQLADLVARGHDE</sequence>
<dbReference type="EMBL" id="JAIOIU010000054">
    <property type="protein sequence ID" value="MBZ0159458.1"/>
    <property type="molecule type" value="Genomic_DNA"/>
</dbReference>
<protein>
    <submittedName>
        <fullName evidence="3">Uncharacterized protein</fullName>
    </submittedName>
</protein>
<dbReference type="InterPro" id="IPR011010">
    <property type="entry name" value="DNA_brk_join_enz"/>
</dbReference>
<dbReference type="GO" id="GO:0006310">
    <property type="term" value="P:DNA recombination"/>
    <property type="evidence" value="ECO:0007669"/>
    <property type="project" value="UniProtKB-KW"/>
</dbReference>
<dbReference type="Gene3D" id="1.10.443.10">
    <property type="entry name" value="Intergrase catalytic core"/>
    <property type="match status" value="1"/>
</dbReference>
<gene>
    <name evidence="3" type="ORF">K8G79_04890</name>
</gene>
<name>A0AAJ1AI56_9BACT</name>
<accession>A0AAJ1AI56</accession>
<evidence type="ECO:0000313" key="3">
    <source>
        <dbReference type="EMBL" id="MBZ0159458.1"/>
    </source>
</evidence>
<evidence type="ECO:0000256" key="2">
    <source>
        <dbReference type="SAM" id="MobiDB-lite"/>
    </source>
</evidence>
<dbReference type="AlphaFoldDB" id="A0AAJ1AI56"/>